<evidence type="ECO:0000256" key="1">
    <source>
        <dbReference type="SAM" id="MobiDB-lite"/>
    </source>
</evidence>
<name>S3DCN3_GLAL2</name>
<feature type="region of interest" description="Disordered" evidence="1">
    <location>
        <begin position="446"/>
        <end position="515"/>
    </location>
</feature>
<gene>
    <name evidence="2" type="ORF">GLAREA_05510</name>
</gene>
<dbReference type="AlphaFoldDB" id="S3DCN3"/>
<dbReference type="eggNOG" id="ENOG502SPRZ">
    <property type="taxonomic scope" value="Eukaryota"/>
</dbReference>
<dbReference type="HOGENOM" id="CLU_565052_0_0_1"/>
<keyword evidence="3" id="KW-1185">Reference proteome</keyword>
<dbReference type="KEGG" id="glz:GLAREA_05510"/>
<dbReference type="EMBL" id="KE145353">
    <property type="protein sequence ID" value="EPE36172.1"/>
    <property type="molecule type" value="Genomic_DNA"/>
</dbReference>
<organism evidence="2 3">
    <name type="scientific">Glarea lozoyensis (strain ATCC 20868 / MF5171)</name>
    <dbReference type="NCBI Taxonomy" id="1116229"/>
    <lineage>
        <taxon>Eukaryota</taxon>
        <taxon>Fungi</taxon>
        <taxon>Dikarya</taxon>
        <taxon>Ascomycota</taxon>
        <taxon>Pezizomycotina</taxon>
        <taxon>Leotiomycetes</taxon>
        <taxon>Helotiales</taxon>
        <taxon>Helotiaceae</taxon>
        <taxon>Glarea</taxon>
    </lineage>
</organism>
<protein>
    <submittedName>
        <fullName evidence="2">Uncharacterized protein</fullName>
    </submittedName>
</protein>
<dbReference type="RefSeq" id="XP_008076990.1">
    <property type="nucleotide sequence ID" value="XM_008078799.1"/>
</dbReference>
<dbReference type="OMA" id="ALHHTIN"/>
<dbReference type="OrthoDB" id="5307331at2759"/>
<reference evidence="2 3" key="1">
    <citation type="journal article" date="2013" name="BMC Genomics">
        <title>Genomics-driven discovery of the pneumocandin biosynthetic gene cluster in the fungus Glarea lozoyensis.</title>
        <authorList>
            <person name="Chen L."/>
            <person name="Yue Q."/>
            <person name="Zhang X."/>
            <person name="Xiang M."/>
            <person name="Wang C."/>
            <person name="Li S."/>
            <person name="Che Y."/>
            <person name="Ortiz-Lopez F.J."/>
            <person name="Bills G.F."/>
            <person name="Liu X."/>
            <person name="An Z."/>
        </authorList>
    </citation>
    <scope>NUCLEOTIDE SEQUENCE [LARGE SCALE GENOMIC DNA]</scope>
    <source>
        <strain evidence="3">ATCC 20868 / MF5171</strain>
    </source>
</reference>
<accession>S3DCN3</accession>
<evidence type="ECO:0000313" key="2">
    <source>
        <dbReference type="EMBL" id="EPE36172.1"/>
    </source>
</evidence>
<feature type="compositionally biased region" description="Acidic residues" evidence="1">
    <location>
        <begin position="475"/>
        <end position="486"/>
    </location>
</feature>
<dbReference type="Proteomes" id="UP000016922">
    <property type="component" value="Unassembled WGS sequence"/>
</dbReference>
<evidence type="ECO:0000313" key="3">
    <source>
        <dbReference type="Proteomes" id="UP000016922"/>
    </source>
</evidence>
<dbReference type="GeneID" id="19464564"/>
<feature type="compositionally biased region" description="Basic residues" evidence="1">
    <location>
        <begin position="499"/>
        <end position="515"/>
    </location>
</feature>
<sequence>MQNPGENNASDREEVIVDFSDLNAKLMAFNQHDADEFEQFFLEDDSIPIVPYTEETYQHIFEYPEPSYDNQQAPLQTYLTQPYHIQPTTEPHYGQMLLPPSNEQGFAPTPGLSLDTGDEVIYRNKILGEFKSPVTPLSIIDNHKHPFDRKLQQLLEAELRKERNAEIKSKKQELRVSPYDGKMSKNKRPQNIAEFDAKDVYKPVPKDYIRYPWGADPRGGPPMFQYSEHGELTPGATYTTEELHTFLYDHKDHWRKEQGNRKQSGLRLWIQNHPADSKNRYPVPGKSEKCRWAECPVKGGTIHKGFFRVAFDEVSSWYPHPETLDPFHNAGYMHLSCLEKMLDFPLLCKHLDVVPDCRVLLEGHNRMAINRDHKKMEHICLDFIQNSQPGQKQNTDSDEWYKDTLSYRLTKYHITHQPNHIKGIRGERGGNNIDIHLGNTEVYARNELTKKRRAPGERKAPSGNGRGKRKRNDDQVFEDDDEEEFIPDANIFDGDLRSPSRRPTKRPRRRSSVYQ</sequence>
<proteinExistence type="predicted"/>